<evidence type="ECO:0000313" key="1">
    <source>
        <dbReference type="EMBL" id="BBO74552.1"/>
    </source>
</evidence>
<dbReference type="AlphaFoldDB" id="A0A5K7YXP8"/>
<evidence type="ECO:0000313" key="2">
    <source>
        <dbReference type="Proteomes" id="UP000427769"/>
    </source>
</evidence>
<sequence length="96" mass="11660">MSRIVELCQLVARAINHDTWDIPKISDGDRWRNIENPNLVENPNRVNGHDFFEDAIFRAKRIMERRGWKTELTDTQEQCHEHLIYQHFRLRCWKNS</sequence>
<reference evidence="1 2" key="1">
    <citation type="submission" date="2019-11" db="EMBL/GenBank/DDBJ databases">
        <title>Comparative genomics of hydrocarbon-degrading Desulfosarcina strains.</title>
        <authorList>
            <person name="Watanabe M."/>
            <person name="Kojima H."/>
            <person name="Fukui M."/>
        </authorList>
    </citation>
    <scope>NUCLEOTIDE SEQUENCE [LARGE SCALE GENOMIC DNA]</scope>
    <source>
        <strain evidence="1 2">PP31</strain>
    </source>
</reference>
<dbReference type="Proteomes" id="UP000427769">
    <property type="component" value="Chromosome"/>
</dbReference>
<dbReference type="KEGG" id="dwd:DSCW_19690"/>
<protein>
    <submittedName>
        <fullName evidence="1">Uncharacterized protein</fullName>
    </submittedName>
</protein>
<accession>A0A5K7YXP8</accession>
<proteinExistence type="predicted"/>
<keyword evidence="2" id="KW-1185">Reference proteome</keyword>
<dbReference type="OrthoDB" id="5425744at2"/>
<dbReference type="EMBL" id="AP021875">
    <property type="protein sequence ID" value="BBO74552.1"/>
    <property type="molecule type" value="Genomic_DNA"/>
</dbReference>
<name>A0A5K7YXP8_9BACT</name>
<organism evidence="1 2">
    <name type="scientific">Desulfosarcina widdelii</name>
    <dbReference type="NCBI Taxonomy" id="947919"/>
    <lineage>
        <taxon>Bacteria</taxon>
        <taxon>Pseudomonadati</taxon>
        <taxon>Thermodesulfobacteriota</taxon>
        <taxon>Desulfobacteria</taxon>
        <taxon>Desulfobacterales</taxon>
        <taxon>Desulfosarcinaceae</taxon>
        <taxon>Desulfosarcina</taxon>
    </lineage>
</organism>
<dbReference type="RefSeq" id="WP_155303571.1">
    <property type="nucleotide sequence ID" value="NZ_AP021875.1"/>
</dbReference>
<gene>
    <name evidence="1" type="ORF">DSCW_19690</name>
</gene>